<name>A0A8H4AZY2_GIGMA</name>
<sequence length="69" mass="8008">MTMKPKVTTKDGSKVKEIGQEKMYSRENTDKAYYAEITNPKQLKRQEFKLPMTAPKQQSLKSPYTIVPQ</sequence>
<keyword evidence="3" id="KW-1185">Reference proteome</keyword>
<comment type="caution">
    <text evidence="2">The sequence shown here is derived from an EMBL/GenBank/DDBJ whole genome shotgun (WGS) entry which is preliminary data.</text>
</comment>
<reference evidence="2 3" key="1">
    <citation type="journal article" date="2019" name="Environ. Microbiol.">
        <title>At the nexus of three kingdoms: the genome of the mycorrhizal fungus Gigaspora margarita provides insights into plant, endobacterial and fungal interactions.</title>
        <authorList>
            <person name="Venice F."/>
            <person name="Ghignone S."/>
            <person name="Salvioli di Fossalunga A."/>
            <person name="Amselem J."/>
            <person name="Novero M."/>
            <person name="Xianan X."/>
            <person name="Sedzielewska Toro K."/>
            <person name="Morin E."/>
            <person name="Lipzen A."/>
            <person name="Grigoriev I.V."/>
            <person name="Henrissat B."/>
            <person name="Martin F.M."/>
            <person name="Bonfante P."/>
        </authorList>
    </citation>
    <scope>NUCLEOTIDE SEQUENCE [LARGE SCALE GENOMIC DNA]</scope>
    <source>
        <strain evidence="2 3">BEG34</strain>
    </source>
</reference>
<organism evidence="2 3">
    <name type="scientific">Gigaspora margarita</name>
    <dbReference type="NCBI Taxonomy" id="4874"/>
    <lineage>
        <taxon>Eukaryota</taxon>
        <taxon>Fungi</taxon>
        <taxon>Fungi incertae sedis</taxon>
        <taxon>Mucoromycota</taxon>
        <taxon>Glomeromycotina</taxon>
        <taxon>Glomeromycetes</taxon>
        <taxon>Diversisporales</taxon>
        <taxon>Gigasporaceae</taxon>
        <taxon>Gigaspora</taxon>
    </lineage>
</organism>
<accession>A0A8H4AZY2</accession>
<gene>
    <name evidence="2" type="ORF">F8M41_026240</name>
</gene>
<feature type="region of interest" description="Disordered" evidence="1">
    <location>
        <begin position="1"/>
        <end position="23"/>
    </location>
</feature>
<protein>
    <submittedName>
        <fullName evidence="2">Uncharacterized protein</fullName>
    </submittedName>
</protein>
<evidence type="ECO:0000313" key="2">
    <source>
        <dbReference type="EMBL" id="KAF0548150.1"/>
    </source>
</evidence>
<dbReference type="Proteomes" id="UP000439903">
    <property type="component" value="Unassembled WGS sequence"/>
</dbReference>
<evidence type="ECO:0000313" key="3">
    <source>
        <dbReference type="Proteomes" id="UP000439903"/>
    </source>
</evidence>
<dbReference type="AlphaFoldDB" id="A0A8H4AZY2"/>
<evidence type="ECO:0000256" key="1">
    <source>
        <dbReference type="SAM" id="MobiDB-lite"/>
    </source>
</evidence>
<dbReference type="EMBL" id="WTPW01000098">
    <property type="protein sequence ID" value="KAF0548150.1"/>
    <property type="molecule type" value="Genomic_DNA"/>
</dbReference>
<proteinExistence type="predicted"/>
<feature type="compositionally biased region" description="Basic and acidic residues" evidence="1">
    <location>
        <begin position="8"/>
        <end position="23"/>
    </location>
</feature>